<dbReference type="PANTHER" id="PTHR40866">
    <property type="entry name" value="BED-TYPE DOMAIN-CONTAINING PROTEIN"/>
    <property type="match status" value="1"/>
</dbReference>
<accession>A0A225W9D9</accession>
<reference evidence="2" key="1">
    <citation type="submission" date="2017-03" db="EMBL/GenBank/DDBJ databases">
        <title>Phytopthora megakarya and P. palmivora, two closely related causual agents of cacao black pod achieved similar genome size and gene model numbers by different mechanisms.</title>
        <authorList>
            <person name="Ali S."/>
            <person name="Shao J."/>
            <person name="Larry D.J."/>
            <person name="Kronmiller B."/>
            <person name="Shen D."/>
            <person name="Strem M.D."/>
            <person name="Melnick R.L."/>
            <person name="Guiltinan M.J."/>
            <person name="Tyler B.M."/>
            <person name="Meinhardt L.W."/>
            <person name="Bailey B.A."/>
        </authorList>
    </citation>
    <scope>NUCLEOTIDE SEQUENCE [LARGE SCALE GENOMIC DNA]</scope>
    <source>
        <strain evidence="2">zdho120</strain>
    </source>
</reference>
<dbReference type="PANTHER" id="PTHR40866:SF1">
    <property type="entry name" value="BED-TYPE DOMAIN-CONTAINING PROTEIN"/>
    <property type="match status" value="1"/>
</dbReference>
<gene>
    <name evidence="1" type="ORF">PHMEG_00012181</name>
</gene>
<proteinExistence type="predicted"/>
<sequence length="257" mass="29382">MGIFHFPFVKTRKHEGKAKLELDNTCCVLRHTTLKPIGQDQLLDALGRLTRRVKAVIKAEMPRLGALNSEHFLAVFWRCEHGGKPCSPLFALTPLINQEGDDHSAGNHVTFLSEMLMRDYDKRLDDGMFIEGDNCSTNRRLVTLVGVPLVGSLNLAVQSILVAFKDDLDQVRELMVKLKSLNQSKKLRKISRLHFNESGWFKILLRPVLRQQTRWSSAIAMVNRYVNLLKFINDDDDLADYLPSSAANRWLRKLLDE</sequence>
<protein>
    <submittedName>
        <fullName evidence="1">Uncharacterized protein</fullName>
    </submittedName>
</protein>
<organism evidence="1 2">
    <name type="scientific">Phytophthora megakarya</name>
    <dbReference type="NCBI Taxonomy" id="4795"/>
    <lineage>
        <taxon>Eukaryota</taxon>
        <taxon>Sar</taxon>
        <taxon>Stramenopiles</taxon>
        <taxon>Oomycota</taxon>
        <taxon>Peronosporomycetes</taxon>
        <taxon>Peronosporales</taxon>
        <taxon>Peronosporaceae</taxon>
        <taxon>Phytophthora</taxon>
    </lineage>
</organism>
<keyword evidence="2" id="KW-1185">Reference proteome</keyword>
<dbReference type="OrthoDB" id="119428at2759"/>
<comment type="caution">
    <text evidence="1">The sequence shown here is derived from an EMBL/GenBank/DDBJ whole genome shotgun (WGS) entry which is preliminary data.</text>
</comment>
<evidence type="ECO:0000313" key="2">
    <source>
        <dbReference type="Proteomes" id="UP000198211"/>
    </source>
</evidence>
<dbReference type="AlphaFoldDB" id="A0A225W9D9"/>
<dbReference type="Proteomes" id="UP000198211">
    <property type="component" value="Unassembled WGS sequence"/>
</dbReference>
<name>A0A225W9D9_9STRA</name>
<dbReference type="EMBL" id="NBNE01001357">
    <property type="protein sequence ID" value="OWZ14351.1"/>
    <property type="molecule type" value="Genomic_DNA"/>
</dbReference>
<evidence type="ECO:0000313" key="1">
    <source>
        <dbReference type="EMBL" id="OWZ14351.1"/>
    </source>
</evidence>